<dbReference type="PANTHER" id="PTHR43855">
    <property type="entry name" value="THIOSULFATE SULFURTRANSFERASE"/>
    <property type="match status" value="1"/>
</dbReference>
<accession>K0NHF4</accession>
<dbReference type="Proteomes" id="UP000007347">
    <property type="component" value="Chromosome"/>
</dbReference>
<evidence type="ECO:0000313" key="5">
    <source>
        <dbReference type="EMBL" id="CCK80716.1"/>
    </source>
</evidence>
<keyword evidence="3" id="KW-0812">Transmembrane</keyword>
<sequence>MSVVIGILFGIALEQAGFGSSRRLSGVFYFKDMAVIKVMFTAMITAIIGIVLSFRFGLVSEQAVYLNPTLYTAQVMGGIIFGIGFVIGGWCPGTAAVGAASGKGDAFVFLGGTLVGSILFNETYGLVKGLHAAEKQHISFVYDALGMPREWFVLIFVFAGILVFWCMELIEKKTVQKSEYLNSDFLKRFSFILLIAGFFVFLVSQDPSSALKNDTGLSRDISDVLPSSEQKLLSDIDKALDHMEPEELARRITSGQKNIILVDVRSEPEFSHFHIKTARRIPLEDLTEQLAPYKNLGMIVLYSNGMTHPAQARDALFRMGFQNAYILTDGLDGFINRCLKPVSLRSEPVPESIAAEINQWRRFFLATLPPSSMNNSASAITEGRTTHPGIIDTQWLSSRLDDPGIRIIDLRSQPEYNSGHIPGSFALNIESMRGNIQGVPSCLLPSPLLAGHLSLMGIRPETTVVLVYGEKVQDATLVGMALERVGHADYSLLSGGFPQWKTSGLSTDTRLPETAASVYPDTNQDRFSVNYKTVLSHVENNTALILDVRPEAYYSGEKSDEARPGHIPGAVNRPFDMDTQKAGDTVEFKPVQELKTAYEKIIPSKHALVIVHCRTGHQASQTFFVLKHLLGYDRILWYDAGWTEWAARVELPVKTGKTP</sequence>
<proteinExistence type="predicted"/>
<keyword evidence="3" id="KW-0472">Membrane</keyword>
<dbReference type="CDD" id="cd00158">
    <property type="entry name" value="RHOD"/>
    <property type="match status" value="1"/>
</dbReference>
<dbReference type="CDD" id="cd01448">
    <property type="entry name" value="TST_Repeat_1"/>
    <property type="match status" value="1"/>
</dbReference>
<organism evidence="5 6">
    <name type="scientific">Desulfobacula toluolica (strain DSM 7467 / Tol2)</name>
    <dbReference type="NCBI Taxonomy" id="651182"/>
    <lineage>
        <taxon>Bacteria</taxon>
        <taxon>Pseudomonadati</taxon>
        <taxon>Thermodesulfobacteriota</taxon>
        <taxon>Desulfobacteria</taxon>
        <taxon>Desulfobacterales</taxon>
        <taxon>Desulfobacteraceae</taxon>
        <taxon>Desulfobacula</taxon>
    </lineage>
</organism>
<evidence type="ECO:0000313" key="6">
    <source>
        <dbReference type="Proteomes" id="UP000007347"/>
    </source>
</evidence>
<dbReference type="InterPro" id="IPR001763">
    <property type="entry name" value="Rhodanese-like_dom"/>
</dbReference>
<feature type="domain" description="Rhodanese" evidence="4">
    <location>
        <begin position="539"/>
        <end position="654"/>
    </location>
</feature>
<feature type="domain" description="Rhodanese" evidence="4">
    <location>
        <begin position="401"/>
        <end position="509"/>
    </location>
</feature>
<dbReference type="Gene3D" id="3.40.250.10">
    <property type="entry name" value="Rhodanese-like domain"/>
    <property type="match status" value="3"/>
</dbReference>
<reference evidence="5 6" key="1">
    <citation type="journal article" date="2013" name="Environ. Microbiol.">
        <title>Complete genome, catabolic sub-proteomes and key-metabolites of Desulfobacula toluolica Tol2, a marine, aromatic compound-degrading, sulfate-reducing bacterium.</title>
        <authorList>
            <person name="Wohlbrand L."/>
            <person name="Jacob J.H."/>
            <person name="Kube M."/>
            <person name="Mussmann M."/>
            <person name="Jarling R."/>
            <person name="Beck A."/>
            <person name="Amann R."/>
            <person name="Wilkes H."/>
            <person name="Reinhardt R."/>
            <person name="Rabus R."/>
        </authorList>
    </citation>
    <scope>NUCLEOTIDE SEQUENCE [LARGE SCALE GENOMIC DNA]</scope>
    <source>
        <strain evidence="6">DSM 7467 / Tol2</strain>
    </source>
</reference>
<dbReference type="InterPro" id="IPR036873">
    <property type="entry name" value="Rhodanese-like_dom_sf"/>
</dbReference>
<dbReference type="SUPFAM" id="SSF52821">
    <property type="entry name" value="Rhodanese/Cell cycle control phosphatase"/>
    <property type="match status" value="3"/>
</dbReference>
<dbReference type="STRING" id="651182.TOL2_C25570"/>
<dbReference type="PANTHER" id="PTHR43855:SF1">
    <property type="entry name" value="THIOSULFATE SULFURTRANSFERASE"/>
    <property type="match status" value="1"/>
</dbReference>
<evidence type="ECO:0000256" key="2">
    <source>
        <dbReference type="SAM" id="MobiDB-lite"/>
    </source>
</evidence>
<dbReference type="PROSITE" id="PS50206">
    <property type="entry name" value="RHODANESE_3"/>
    <property type="match status" value="3"/>
</dbReference>
<evidence type="ECO:0000259" key="4">
    <source>
        <dbReference type="PROSITE" id="PS50206"/>
    </source>
</evidence>
<feature type="transmembrane region" description="Helical" evidence="3">
    <location>
        <begin position="151"/>
        <end position="170"/>
    </location>
</feature>
<protein>
    <submittedName>
        <fullName evidence="5">Rhodanese domain repeat protein</fullName>
    </submittedName>
</protein>
<name>K0NHF4_DESTT</name>
<dbReference type="EMBL" id="FO203503">
    <property type="protein sequence ID" value="CCK80716.1"/>
    <property type="molecule type" value="Genomic_DNA"/>
</dbReference>
<keyword evidence="1" id="KW-0677">Repeat</keyword>
<dbReference type="InterPro" id="IPR051126">
    <property type="entry name" value="Thiosulfate_sulfurtransferase"/>
</dbReference>
<feature type="transmembrane region" description="Helical" evidence="3">
    <location>
        <begin position="185"/>
        <end position="203"/>
    </location>
</feature>
<dbReference type="InterPro" id="IPR007272">
    <property type="entry name" value="Sulf_transp_TsuA/YedE"/>
</dbReference>
<dbReference type="SMART" id="SM00450">
    <property type="entry name" value="RHOD"/>
    <property type="match status" value="3"/>
</dbReference>
<feature type="domain" description="Rhodanese" evidence="4">
    <location>
        <begin position="255"/>
        <end position="343"/>
    </location>
</feature>
<dbReference type="Pfam" id="PF00581">
    <property type="entry name" value="Rhodanese"/>
    <property type="match status" value="3"/>
</dbReference>
<dbReference type="AlphaFoldDB" id="K0NHF4"/>
<dbReference type="KEGG" id="dto:TOL2_C25570"/>
<feature type="region of interest" description="Disordered" evidence="2">
    <location>
        <begin position="556"/>
        <end position="578"/>
    </location>
</feature>
<evidence type="ECO:0000256" key="3">
    <source>
        <dbReference type="SAM" id="Phobius"/>
    </source>
</evidence>
<keyword evidence="3" id="KW-1133">Transmembrane helix</keyword>
<dbReference type="PATRIC" id="fig|651182.5.peg.3011"/>
<keyword evidence="6" id="KW-1185">Reference proteome</keyword>
<feature type="transmembrane region" description="Helical" evidence="3">
    <location>
        <begin position="35"/>
        <end position="58"/>
    </location>
</feature>
<dbReference type="CDD" id="cd01449">
    <property type="entry name" value="TST_Repeat_2"/>
    <property type="match status" value="1"/>
</dbReference>
<feature type="transmembrane region" description="Helical" evidence="3">
    <location>
        <begin position="70"/>
        <end position="90"/>
    </location>
</feature>
<dbReference type="Pfam" id="PF04143">
    <property type="entry name" value="Sulf_transp"/>
    <property type="match status" value="1"/>
</dbReference>
<gene>
    <name evidence="5" type="ordered locus">TOL2_C25570</name>
</gene>
<dbReference type="HOGENOM" id="CLU_423308_0_0_7"/>
<evidence type="ECO:0000256" key="1">
    <source>
        <dbReference type="ARBA" id="ARBA00022737"/>
    </source>
</evidence>